<keyword evidence="3" id="KW-0862">Zinc</keyword>
<feature type="region of interest" description="Disordered" evidence="5">
    <location>
        <begin position="187"/>
        <end position="221"/>
    </location>
</feature>
<dbReference type="InterPro" id="IPR024158">
    <property type="entry name" value="Mt_import_TIM15"/>
</dbReference>
<evidence type="ECO:0000256" key="3">
    <source>
        <dbReference type="ARBA" id="ARBA00022833"/>
    </source>
</evidence>
<dbReference type="Pfam" id="PF05180">
    <property type="entry name" value="zf-DNL"/>
    <property type="match status" value="1"/>
</dbReference>
<feature type="compositionally biased region" description="Polar residues" evidence="5">
    <location>
        <begin position="67"/>
        <end position="84"/>
    </location>
</feature>
<accession>A0AAJ0FP87</accession>
<dbReference type="RefSeq" id="XP_060286221.1">
    <property type="nucleotide sequence ID" value="XM_060423465.1"/>
</dbReference>
<dbReference type="GO" id="GO:0006457">
    <property type="term" value="P:protein folding"/>
    <property type="evidence" value="ECO:0007669"/>
    <property type="project" value="TreeGrafter"/>
</dbReference>
<evidence type="ECO:0000256" key="4">
    <source>
        <dbReference type="PROSITE-ProRule" id="PRU00834"/>
    </source>
</evidence>
<gene>
    <name evidence="7" type="ORF">QBC33DRAFT_309325</name>
</gene>
<evidence type="ECO:0000256" key="1">
    <source>
        <dbReference type="ARBA" id="ARBA00022723"/>
    </source>
</evidence>
<protein>
    <submittedName>
        <fullName evidence="7">Zf-DNL-domain-containing protein</fullName>
    </submittedName>
</protein>
<evidence type="ECO:0000259" key="6">
    <source>
        <dbReference type="PROSITE" id="PS51501"/>
    </source>
</evidence>
<dbReference type="GeneID" id="85306652"/>
<dbReference type="InterPro" id="IPR007853">
    <property type="entry name" value="Znf_DNL-typ"/>
</dbReference>
<evidence type="ECO:0000313" key="8">
    <source>
        <dbReference type="Proteomes" id="UP001244011"/>
    </source>
</evidence>
<reference evidence="7" key="1">
    <citation type="submission" date="2023-06" db="EMBL/GenBank/DDBJ databases">
        <title>Genome-scale phylogeny and comparative genomics of the fungal order Sordariales.</title>
        <authorList>
            <consortium name="Lawrence Berkeley National Laboratory"/>
            <person name="Hensen N."/>
            <person name="Bonometti L."/>
            <person name="Westerberg I."/>
            <person name="Brannstrom I.O."/>
            <person name="Guillou S."/>
            <person name="Cros-Aarteil S."/>
            <person name="Calhoun S."/>
            <person name="Haridas S."/>
            <person name="Kuo A."/>
            <person name="Mondo S."/>
            <person name="Pangilinan J."/>
            <person name="Riley R."/>
            <person name="Labutti K."/>
            <person name="Andreopoulos B."/>
            <person name="Lipzen A."/>
            <person name="Chen C."/>
            <person name="Yanf M."/>
            <person name="Daum C."/>
            <person name="Ng V."/>
            <person name="Clum A."/>
            <person name="Steindorff A."/>
            <person name="Ohm R."/>
            <person name="Martin F."/>
            <person name="Silar P."/>
            <person name="Natvig D."/>
            <person name="Lalanne C."/>
            <person name="Gautier V."/>
            <person name="Ament-Velasquez S.L."/>
            <person name="Kruys A."/>
            <person name="Hutchinson M.I."/>
            <person name="Powell A.J."/>
            <person name="Barry K."/>
            <person name="Miller A.N."/>
            <person name="Grigoriev I.V."/>
            <person name="Debuchy R."/>
            <person name="Gladieux P."/>
            <person name="Thoren M.H."/>
            <person name="Johannesson H."/>
        </authorList>
    </citation>
    <scope>NUCLEOTIDE SEQUENCE</scope>
    <source>
        <strain evidence="7">8032-3</strain>
    </source>
</reference>
<evidence type="ECO:0000256" key="5">
    <source>
        <dbReference type="SAM" id="MobiDB-lite"/>
    </source>
</evidence>
<dbReference type="GO" id="GO:0050821">
    <property type="term" value="P:protein stabilization"/>
    <property type="evidence" value="ECO:0007669"/>
    <property type="project" value="TreeGrafter"/>
</dbReference>
<dbReference type="PROSITE" id="PS51501">
    <property type="entry name" value="ZF_DNL"/>
    <property type="match status" value="1"/>
</dbReference>
<dbReference type="GO" id="GO:0051087">
    <property type="term" value="F:protein-folding chaperone binding"/>
    <property type="evidence" value="ECO:0007669"/>
    <property type="project" value="TreeGrafter"/>
</dbReference>
<proteinExistence type="predicted"/>
<keyword evidence="1" id="KW-0479">Metal-binding</keyword>
<feature type="domain" description="DNL-type" evidence="6">
    <location>
        <begin position="96"/>
        <end position="192"/>
    </location>
</feature>
<dbReference type="PANTHER" id="PTHR20922:SF13">
    <property type="entry name" value="DNL-TYPE ZINC FINGER PROTEIN"/>
    <property type="match status" value="1"/>
</dbReference>
<dbReference type="GO" id="GO:0005739">
    <property type="term" value="C:mitochondrion"/>
    <property type="evidence" value="ECO:0007669"/>
    <property type="project" value="TreeGrafter"/>
</dbReference>
<dbReference type="GO" id="GO:0030150">
    <property type="term" value="P:protein import into mitochondrial matrix"/>
    <property type="evidence" value="ECO:0007669"/>
    <property type="project" value="TreeGrafter"/>
</dbReference>
<dbReference type="AlphaFoldDB" id="A0AAJ0FP87"/>
<dbReference type="GO" id="GO:0008270">
    <property type="term" value="F:zinc ion binding"/>
    <property type="evidence" value="ECO:0007669"/>
    <property type="project" value="UniProtKB-KW"/>
</dbReference>
<organism evidence="7 8">
    <name type="scientific">Phialemonium atrogriseum</name>
    <dbReference type="NCBI Taxonomy" id="1093897"/>
    <lineage>
        <taxon>Eukaryota</taxon>
        <taxon>Fungi</taxon>
        <taxon>Dikarya</taxon>
        <taxon>Ascomycota</taxon>
        <taxon>Pezizomycotina</taxon>
        <taxon>Sordariomycetes</taxon>
        <taxon>Sordariomycetidae</taxon>
        <taxon>Cephalothecales</taxon>
        <taxon>Cephalothecaceae</taxon>
        <taxon>Phialemonium</taxon>
    </lineage>
</organism>
<dbReference type="Proteomes" id="UP001244011">
    <property type="component" value="Unassembled WGS sequence"/>
</dbReference>
<keyword evidence="2 4" id="KW-0863">Zinc-finger</keyword>
<name>A0AAJ0FP87_9PEZI</name>
<dbReference type="PANTHER" id="PTHR20922">
    <property type="entry name" value="DNL-TYPE ZINC FINGER PROTEIN"/>
    <property type="match status" value="1"/>
</dbReference>
<evidence type="ECO:0000313" key="7">
    <source>
        <dbReference type="EMBL" id="KAK1770008.1"/>
    </source>
</evidence>
<comment type="caution">
    <text evidence="7">The sequence shown here is derived from an EMBL/GenBank/DDBJ whole genome shotgun (WGS) entry which is preliminary data.</text>
</comment>
<feature type="region of interest" description="Disordered" evidence="5">
    <location>
        <begin position="59"/>
        <end position="100"/>
    </location>
</feature>
<dbReference type="EMBL" id="MU839001">
    <property type="protein sequence ID" value="KAK1770008.1"/>
    <property type="molecule type" value="Genomic_DNA"/>
</dbReference>
<keyword evidence="8" id="KW-1185">Reference proteome</keyword>
<sequence>MASRRAHALLAQLSRPIAPAIKASRPQFHPTGPSLLPRLPLAAQHPQPLLLRAAHSIPRPRSHAAAATTTTDQSGPPAAPTSQSKHQHKPKQPRVAQQPHYELTFTCVPCGERSRHKVSKQGYHHGSVLITCPGCRNRHVMSDHLGVFSEAPSGTVEDLMRGRGRLVKRGTLGEDGDVEFWEDGTVTRRGGADDPDGEGEVVVVGGAGGQEKEEVDDLPPGATFKSAAAAAAAGEKSG</sequence>
<evidence type="ECO:0000256" key="2">
    <source>
        <dbReference type="ARBA" id="ARBA00022771"/>
    </source>
</evidence>